<feature type="domain" description="AAA+ ATPase" evidence="4">
    <location>
        <begin position="535"/>
        <end position="667"/>
    </location>
</feature>
<name>A0A920CWT5_9BACL</name>
<evidence type="ECO:0000256" key="3">
    <source>
        <dbReference type="ARBA" id="ARBA00022840"/>
    </source>
</evidence>
<evidence type="ECO:0000313" key="5">
    <source>
        <dbReference type="EMBL" id="GIP16236.1"/>
    </source>
</evidence>
<organism evidence="5 6">
    <name type="scientific">Paenibacillus montaniterrae</name>
    <dbReference type="NCBI Taxonomy" id="429341"/>
    <lineage>
        <taxon>Bacteria</taxon>
        <taxon>Bacillati</taxon>
        <taxon>Bacillota</taxon>
        <taxon>Bacilli</taxon>
        <taxon>Bacillales</taxon>
        <taxon>Paenibacillaceae</taxon>
        <taxon>Paenibacillus</taxon>
    </lineage>
</organism>
<dbReference type="AlphaFoldDB" id="A0A920CWT5"/>
<keyword evidence="6" id="KW-1185">Reference proteome</keyword>
<evidence type="ECO:0000259" key="4">
    <source>
        <dbReference type="SMART" id="SM00382"/>
    </source>
</evidence>
<feature type="domain" description="AAA+ ATPase" evidence="4">
    <location>
        <begin position="261"/>
        <end position="384"/>
    </location>
</feature>
<dbReference type="InterPro" id="IPR003959">
    <property type="entry name" value="ATPase_AAA_core"/>
</dbReference>
<dbReference type="GO" id="GO:0005524">
    <property type="term" value="F:ATP binding"/>
    <property type="evidence" value="ECO:0007669"/>
    <property type="project" value="UniProtKB-KW"/>
</dbReference>
<reference evidence="5" key="1">
    <citation type="submission" date="2021-03" db="EMBL/GenBank/DDBJ databases">
        <title>Antimicrobial resistance genes in bacteria isolated from Japanese honey, and their potential for conferring macrolide and lincosamide resistance in the American foulbrood pathogen Paenibacillus larvae.</title>
        <authorList>
            <person name="Okamoto M."/>
            <person name="Kumagai M."/>
            <person name="Kanamori H."/>
            <person name="Takamatsu D."/>
        </authorList>
    </citation>
    <scope>NUCLEOTIDE SEQUENCE</scope>
    <source>
        <strain evidence="5">J40TS1</strain>
    </source>
</reference>
<dbReference type="Proteomes" id="UP000683139">
    <property type="component" value="Unassembled WGS sequence"/>
</dbReference>
<dbReference type="CDD" id="cd19481">
    <property type="entry name" value="RecA-like_protease"/>
    <property type="match status" value="1"/>
</dbReference>
<comment type="similarity">
    <text evidence="1">Belongs to the AAA ATPase family.</text>
</comment>
<protein>
    <submittedName>
        <fullName evidence="5">ATPase AAA</fullName>
    </submittedName>
</protein>
<dbReference type="RefSeq" id="WP_213514511.1">
    <property type="nucleotide sequence ID" value="NZ_BOSE01000003.1"/>
</dbReference>
<evidence type="ECO:0000256" key="1">
    <source>
        <dbReference type="ARBA" id="ARBA00006914"/>
    </source>
</evidence>
<evidence type="ECO:0000256" key="2">
    <source>
        <dbReference type="ARBA" id="ARBA00022741"/>
    </source>
</evidence>
<gene>
    <name evidence="5" type="ORF">J40TS1_18780</name>
</gene>
<dbReference type="InterPro" id="IPR054472">
    <property type="entry name" value="WHD"/>
</dbReference>
<evidence type="ECO:0000313" key="6">
    <source>
        <dbReference type="Proteomes" id="UP000683139"/>
    </source>
</evidence>
<dbReference type="InterPro" id="IPR050221">
    <property type="entry name" value="26S_Proteasome_ATPase"/>
</dbReference>
<dbReference type="InterPro" id="IPR027417">
    <property type="entry name" value="P-loop_NTPase"/>
</dbReference>
<proteinExistence type="inferred from homology"/>
<keyword evidence="3" id="KW-0067">ATP-binding</keyword>
<dbReference type="GO" id="GO:0016887">
    <property type="term" value="F:ATP hydrolysis activity"/>
    <property type="evidence" value="ECO:0007669"/>
    <property type="project" value="InterPro"/>
</dbReference>
<dbReference type="SMART" id="SM00382">
    <property type="entry name" value="AAA"/>
    <property type="match status" value="2"/>
</dbReference>
<dbReference type="Pfam" id="PF00004">
    <property type="entry name" value="AAA"/>
    <property type="match status" value="2"/>
</dbReference>
<dbReference type="SUPFAM" id="SSF52540">
    <property type="entry name" value="P-loop containing nucleoside triphosphate hydrolases"/>
    <property type="match status" value="2"/>
</dbReference>
<sequence length="756" mass="86335">MSQRFETASQLRAYRSSVEYFQDQLVVLDLIIEAEIQRMSQQHSKQAEQPGLLQGMYVSDTEAHQMLLQHDEHIQLDEQQQALIAQLEYTLMQRLQAAVPMLPIQRLKRQYHLDELDCRVITLAIAPQLHRKYIRLFGYLQDDLTCQYATLDLILRLCARSQEERDTIYYRMMNSESNLAQLFSSFQSHATTVKEVSCLSVPLALKSRIVHYLLGLPWQYEGPLSGARHEQPEQSTELPAILIHEQLQLQLWSFIQAQAEQSLMIALIGASGSGKTLQSRHIASKLRKSLLVVDAARIATHDGLHDAIKLILQEAKLLDAILIIEQAEKLSSAGRQQTPLGLTDQLQACLVKQNQLVMLHSTSELPFQVLPNLTSISIQIPLPTLDQSSMLWRYYSEPHVHLSHQLSLQLASKFQFTAGQIAATIMRSKQLFNWEAAGREAIAPHEYHSQQQQAEQSQQPYWQPQFSTIIERAAYQMIYHGLQDKAVKMHSRWTWNDLVLPADTLSLLKQACLRLEHRHTVMQAWGFDRLLPYGRGISLLFTGPPGTGKTMSALVMAKAMGTELYRVDLTRVVSKYIGETEKNLAEIFDRAALSGAILFFDEADALFGKRSEVKDSHDKYANMETSYLLQKMEEYDGLTILATNFSQNLDEAFMRRIHYIIKFPFPDAEQREQLWRSVLPDKLPCEELNLPFLAKTFELAGGPIKNIVLTAAYLAAEEQSSVTMKHMIEAAVQEYKKTGKLLMKERLGQYAHFWKG</sequence>
<dbReference type="Gene3D" id="3.40.50.300">
    <property type="entry name" value="P-loop containing nucleotide triphosphate hydrolases"/>
    <property type="match status" value="2"/>
</dbReference>
<dbReference type="PANTHER" id="PTHR23073">
    <property type="entry name" value="26S PROTEASOME REGULATORY SUBUNIT"/>
    <property type="match status" value="1"/>
</dbReference>
<accession>A0A920CWT5</accession>
<dbReference type="EMBL" id="BOSE01000003">
    <property type="protein sequence ID" value="GIP16236.1"/>
    <property type="molecule type" value="Genomic_DNA"/>
</dbReference>
<dbReference type="Pfam" id="PF22977">
    <property type="entry name" value="WHD"/>
    <property type="match status" value="1"/>
</dbReference>
<comment type="caution">
    <text evidence="5">The sequence shown here is derived from an EMBL/GenBank/DDBJ whole genome shotgun (WGS) entry which is preliminary data.</text>
</comment>
<keyword evidence="2" id="KW-0547">Nucleotide-binding</keyword>
<dbReference type="InterPro" id="IPR003593">
    <property type="entry name" value="AAA+_ATPase"/>
</dbReference>